<gene>
    <name evidence="2" type="ORF">ABVK25_011657</name>
</gene>
<evidence type="ECO:0000256" key="1">
    <source>
        <dbReference type="SAM" id="MobiDB-lite"/>
    </source>
</evidence>
<dbReference type="Proteomes" id="UP001590951">
    <property type="component" value="Unassembled WGS sequence"/>
</dbReference>
<dbReference type="EMBL" id="JBHFEH010000109">
    <property type="protein sequence ID" value="KAL2046651.1"/>
    <property type="molecule type" value="Genomic_DNA"/>
</dbReference>
<reference evidence="2 3" key="1">
    <citation type="submission" date="2024-09" db="EMBL/GenBank/DDBJ databases">
        <title>Rethinking Asexuality: The Enigmatic Case of Functional Sexual Genes in Lepraria (Stereocaulaceae).</title>
        <authorList>
            <person name="Doellman M."/>
            <person name="Sun Y."/>
            <person name="Barcenas-Pena A."/>
            <person name="Lumbsch H.T."/>
            <person name="Grewe F."/>
        </authorList>
    </citation>
    <scope>NUCLEOTIDE SEQUENCE [LARGE SCALE GENOMIC DNA]</scope>
    <source>
        <strain evidence="2 3">Grewe 0041</strain>
    </source>
</reference>
<feature type="compositionally biased region" description="Basic and acidic residues" evidence="1">
    <location>
        <begin position="91"/>
        <end position="115"/>
    </location>
</feature>
<feature type="compositionally biased region" description="Basic residues" evidence="1">
    <location>
        <begin position="79"/>
        <end position="90"/>
    </location>
</feature>
<organism evidence="2 3">
    <name type="scientific">Lepraria finkii</name>
    <dbReference type="NCBI Taxonomy" id="1340010"/>
    <lineage>
        <taxon>Eukaryota</taxon>
        <taxon>Fungi</taxon>
        <taxon>Dikarya</taxon>
        <taxon>Ascomycota</taxon>
        <taxon>Pezizomycotina</taxon>
        <taxon>Lecanoromycetes</taxon>
        <taxon>OSLEUM clade</taxon>
        <taxon>Lecanoromycetidae</taxon>
        <taxon>Lecanorales</taxon>
        <taxon>Lecanorineae</taxon>
        <taxon>Stereocaulaceae</taxon>
        <taxon>Lepraria</taxon>
    </lineage>
</organism>
<keyword evidence="3" id="KW-1185">Reference proteome</keyword>
<sequence>MSDPYRPSNYHTSTYNPSSYAPQDAYVSGALTTRPGSSGYDDSRGYYPSQSNMELSQSSYRRSSGGGDSNYLDPDGHRSNRRHKSSRSHSRHDDYHERDRDGKGGRERSKSRGKEWGATAVGGAAGAFIGNEIGHGPLGVAGGLIAGAIGAHELERRHEKHQAKKRLEEDGGRPSHHRRRSSGGLLNDVKGKVEGFLNPDGGDKRRSRSHVGSSRKSARDYDDYDSYSDDEKYERRSSKGGGAGGVTIRAAGSRGDGGRLGVEEAGTDIFLGSGSPLMEAVDADVERVDGHVRGYNPFESTCLGYGQD</sequence>
<proteinExistence type="predicted"/>
<evidence type="ECO:0008006" key="4">
    <source>
        <dbReference type="Google" id="ProtNLM"/>
    </source>
</evidence>
<evidence type="ECO:0000313" key="2">
    <source>
        <dbReference type="EMBL" id="KAL2046651.1"/>
    </source>
</evidence>
<comment type="caution">
    <text evidence="2">The sequence shown here is derived from an EMBL/GenBank/DDBJ whole genome shotgun (WGS) entry which is preliminary data.</text>
</comment>
<feature type="region of interest" description="Disordered" evidence="1">
    <location>
        <begin position="155"/>
        <end position="260"/>
    </location>
</feature>
<evidence type="ECO:0000313" key="3">
    <source>
        <dbReference type="Proteomes" id="UP001590951"/>
    </source>
</evidence>
<feature type="region of interest" description="Disordered" evidence="1">
    <location>
        <begin position="1"/>
        <end position="121"/>
    </location>
</feature>
<name>A0ABR4APF1_9LECA</name>
<protein>
    <recommendedName>
        <fullName evidence="4">Glycine zipper 2TM domain-containing protein</fullName>
    </recommendedName>
</protein>
<accession>A0ABR4APF1</accession>
<feature type="compositionally biased region" description="Polar residues" evidence="1">
    <location>
        <begin position="9"/>
        <end position="21"/>
    </location>
</feature>